<dbReference type="InterPro" id="IPR001353">
    <property type="entry name" value="Proteasome_sua/b"/>
</dbReference>
<sequence length="297" mass="33599">MTKTPNLYPGENPIDMLVKDYGNVPYLSDDEVDFSHSTNKDLLVDESRRTTTVGIIFEEAVILAAYCGEMGDNTIVPEDKKVRESELNLACTITGHVDTKELKDFLHFWKNMFKDVDEKKSKRVQLLKDTSQRLRGYHLGKKLKPDVEILVGGWHREEPQDVLLPRLAVANISASFVKTEEFYCSGLASEHVEVIVENEYDKQMKPMTAVSLVQRALLKASYYNDYIGGVVDVLTIYPNGHSEITRKTIAALCAQYNELEARSPGFKYGSSVREGANISMEDYDADELSNKEKYAHL</sequence>
<dbReference type="Gene3D" id="3.60.20.10">
    <property type="entry name" value="Glutamine Phosphoribosylpyrophosphate, subunit 1, domain 1"/>
    <property type="match status" value="1"/>
</dbReference>
<gene>
    <name evidence="1" type="ORF">BVC80_1493g3</name>
</gene>
<dbReference type="EMBL" id="MVGT01001995">
    <property type="protein sequence ID" value="OVA10362.1"/>
    <property type="molecule type" value="Genomic_DNA"/>
</dbReference>
<evidence type="ECO:0000313" key="2">
    <source>
        <dbReference type="Proteomes" id="UP000195402"/>
    </source>
</evidence>
<keyword evidence="1" id="KW-0647">Proteasome</keyword>
<name>A0A200QIV6_MACCD</name>
<organism evidence="1 2">
    <name type="scientific">Macleaya cordata</name>
    <name type="common">Five-seeded plume-poppy</name>
    <name type="synonym">Bocconia cordata</name>
    <dbReference type="NCBI Taxonomy" id="56857"/>
    <lineage>
        <taxon>Eukaryota</taxon>
        <taxon>Viridiplantae</taxon>
        <taxon>Streptophyta</taxon>
        <taxon>Embryophyta</taxon>
        <taxon>Tracheophyta</taxon>
        <taxon>Spermatophyta</taxon>
        <taxon>Magnoliopsida</taxon>
        <taxon>Ranunculales</taxon>
        <taxon>Papaveraceae</taxon>
        <taxon>Papaveroideae</taxon>
        <taxon>Macleaya</taxon>
    </lineage>
</organism>
<dbReference type="AlphaFoldDB" id="A0A200QIV6"/>
<accession>A0A200QIV6</accession>
<dbReference type="Proteomes" id="UP000195402">
    <property type="component" value="Unassembled WGS sequence"/>
</dbReference>
<proteinExistence type="predicted"/>
<dbReference type="GO" id="GO:0005839">
    <property type="term" value="C:proteasome core complex"/>
    <property type="evidence" value="ECO:0007669"/>
    <property type="project" value="InterPro"/>
</dbReference>
<reference evidence="1 2" key="1">
    <citation type="journal article" date="2017" name="Mol. Plant">
        <title>The Genome of Medicinal Plant Macleaya cordata Provides New Insights into Benzylisoquinoline Alkaloids Metabolism.</title>
        <authorList>
            <person name="Liu X."/>
            <person name="Liu Y."/>
            <person name="Huang P."/>
            <person name="Ma Y."/>
            <person name="Qing Z."/>
            <person name="Tang Q."/>
            <person name="Cao H."/>
            <person name="Cheng P."/>
            <person name="Zheng Y."/>
            <person name="Yuan Z."/>
            <person name="Zhou Y."/>
            <person name="Liu J."/>
            <person name="Tang Z."/>
            <person name="Zhuo Y."/>
            <person name="Zhang Y."/>
            <person name="Yu L."/>
            <person name="Huang J."/>
            <person name="Yang P."/>
            <person name="Peng Q."/>
            <person name="Zhang J."/>
            <person name="Jiang W."/>
            <person name="Zhang Z."/>
            <person name="Lin K."/>
            <person name="Ro D.K."/>
            <person name="Chen X."/>
            <person name="Xiong X."/>
            <person name="Shang Y."/>
            <person name="Huang S."/>
            <person name="Zeng J."/>
        </authorList>
    </citation>
    <scope>NUCLEOTIDE SEQUENCE [LARGE SCALE GENOMIC DNA]</scope>
    <source>
        <strain evidence="2">cv. BLH2017</strain>
        <tissue evidence="1">Root</tissue>
    </source>
</reference>
<dbReference type="InParanoid" id="A0A200QIV6"/>
<comment type="caution">
    <text evidence="1">The sequence shown here is derived from an EMBL/GenBank/DDBJ whole genome shotgun (WGS) entry which is preliminary data.</text>
</comment>
<dbReference type="GO" id="GO:0051603">
    <property type="term" value="P:proteolysis involved in protein catabolic process"/>
    <property type="evidence" value="ECO:0007669"/>
    <property type="project" value="InterPro"/>
</dbReference>
<keyword evidence="2" id="KW-1185">Reference proteome</keyword>
<dbReference type="SUPFAM" id="SSF56235">
    <property type="entry name" value="N-terminal nucleophile aminohydrolases (Ntn hydrolases)"/>
    <property type="match status" value="1"/>
</dbReference>
<protein>
    <submittedName>
        <fullName evidence="1">Proteasome</fullName>
    </submittedName>
</protein>
<evidence type="ECO:0000313" key="1">
    <source>
        <dbReference type="EMBL" id="OVA10362.1"/>
    </source>
</evidence>
<dbReference type="Pfam" id="PF00227">
    <property type="entry name" value="Proteasome"/>
    <property type="match status" value="1"/>
</dbReference>
<dbReference type="InterPro" id="IPR029055">
    <property type="entry name" value="Ntn_hydrolases_N"/>
</dbReference>